<proteinExistence type="inferred from homology"/>
<dbReference type="GO" id="GO:0006368">
    <property type="term" value="P:transcription elongation by RNA polymerase II"/>
    <property type="evidence" value="ECO:0007669"/>
    <property type="project" value="UniProtKB-UniRule"/>
</dbReference>
<keyword evidence="1" id="KW-0805">Transcription regulation</keyword>
<dbReference type="AlphaFoldDB" id="A0A9P8A3Q6"/>
<dbReference type="EMBL" id="JAIFTL010000104">
    <property type="protein sequence ID" value="KAG9323374.1"/>
    <property type="molecule type" value="Genomic_DNA"/>
</dbReference>
<dbReference type="Proteomes" id="UP000717515">
    <property type="component" value="Unassembled WGS sequence"/>
</dbReference>
<accession>A0A9P8A3Q6</accession>
<name>A0A9P8A3Q6_MORAP</name>
<dbReference type="Gene3D" id="1.10.246.140">
    <property type="match status" value="1"/>
</dbReference>
<dbReference type="GO" id="GO:0005654">
    <property type="term" value="C:nucleoplasm"/>
    <property type="evidence" value="ECO:0007669"/>
    <property type="project" value="UniProtKB-SubCell"/>
</dbReference>
<dbReference type="InterPro" id="IPR018783">
    <property type="entry name" value="TF_ENY2"/>
</dbReference>
<keyword evidence="1" id="KW-0811">Translocation</keyword>
<feature type="region of interest" description="Disordered" evidence="2">
    <location>
        <begin position="1"/>
        <end position="27"/>
    </location>
</feature>
<dbReference type="PANTHER" id="PTHR12514">
    <property type="entry name" value="ENHANCER OF YELLOW 2 TRANSCRIPTION FACTOR"/>
    <property type="match status" value="1"/>
</dbReference>
<dbReference type="HAMAP" id="MF_03046">
    <property type="entry name" value="ENY2_Sus1"/>
    <property type="match status" value="1"/>
</dbReference>
<comment type="caution">
    <text evidence="3">The sequence shown here is derived from an EMBL/GenBank/DDBJ whole genome shotgun (WGS) entry which is preliminary data.</text>
</comment>
<keyword evidence="1" id="KW-0010">Activator</keyword>
<dbReference type="GO" id="GO:0006406">
    <property type="term" value="P:mRNA export from nucleus"/>
    <property type="evidence" value="ECO:0007669"/>
    <property type="project" value="UniProtKB-UniRule"/>
</dbReference>
<dbReference type="GO" id="GO:0015031">
    <property type="term" value="P:protein transport"/>
    <property type="evidence" value="ECO:0007669"/>
    <property type="project" value="UniProtKB-KW"/>
</dbReference>
<protein>
    <recommendedName>
        <fullName evidence="1">Transcription and mRNA export factor SUS1</fullName>
    </recommendedName>
</protein>
<reference evidence="3" key="1">
    <citation type="submission" date="2021-07" db="EMBL/GenBank/DDBJ databases">
        <title>Draft genome of Mortierella alpina, strain LL118, isolated from an aspen leaf litter sample.</title>
        <authorList>
            <person name="Yang S."/>
            <person name="Vinatzer B.A."/>
        </authorList>
    </citation>
    <scope>NUCLEOTIDE SEQUENCE</scope>
    <source>
        <strain evidence="3">LL118</strain>
    </source>
</reference>
<feature type="compositionally biased region" description="Polar residues" evidence="2">
    <location>
        <begin position="17"/>
        <end position="27"/>
    </location>
</feature>
<sequence length="113" mass="13015">MYRHQLNSGPERHRTAPSMSSLTNDNLRSNLHRELVESGKRDQLVELLRARLIESGWRDDLKAYTKERIQSRETTMSVDEVIKEVGPHARATVPDKVKTELLALVSTFIEDNM</sequence>
<comment type="subcellular location">
    <subcellularLocation>
        <location evidence="1">Nucleus</location>
        <location evidence="1">Nucleoplasm</location>
    </subcellularLocation>
    <subcellularLocation>
        <location evidence="1">Cytoplasm</location>
        <location evidence="1">P-body</location>
    </subcellularLocation>
</comment>
<dbReference type="GO" id="GO:0070390">
    <property type="term" value="C:transcription export complex 2"/>
    <property type="evidence" value="ECO:0007669"/>
    <property type="project" value="UniProtKB-UniRule"/>
</dbReference>
<dbReference type="GO" id="GO:0003713">
    <property type="term" value="F:transcription coactivator activity"/>
    <property type="evidence" value="ECO:0007669"/>
    <property type="project" value="UniProtKB-UniRule"/>
</dbReference>
<keyword evidence="1" id="KW-0804">Transcription</keyword>
<keyword evidence="1" id="KW-0156">Chromatin regulator</keyword>
<keyword evidence="1" id="KW-0653">Protein transport</keyword>
<comment type="similarity">
    <text evidence="1">Belongs to the ENY2 family.</text>
</comment>
<evidence type="ECO:0000256" key="2">
    <source>
        <dbReference type="SAM" id="MobiDB-lite"/>
    </source>
</evidence>
<keyword evidence="1" id="KW-0539">Nucleus</keyword>
<dbReference type="GO" id="GO:0000932">
    <property type="term" value="C:P-body"/>
    <property type="evidence" value="ECO:0007669"/>
    <property type="project" value="UniProtKB-SubCell"/>
</dbReference>
<dbReference type="GO" id="GO:0071819">
    <property type="term" value="C:DUBm complex"/>
    <property type="evidence" value="ECO:0007669"/>
    <property type="project" value="UniProtKB-UniRule"/>
</dbReference>
<dbReference type="GO" id="GO:0005643">
    <property type="term" value="C:nuclear pore"/>
    <property type="evidence" value="ECO:0007669"/>
    <property type="project" value="UniProtKB-UniRule"/>
</dbReference>
<evidence type="ECO:0000313" key="3">
    <source>
        <dbReference type="EMBL" id="KAG9323374.1"/>
    </source>
</evidence>
<comment type="function">
    <text evidence="1">Involved in mRNA export coupled transcription activation by association with both the TREX-2 and the SAGA complexes. At the promoters, SAGA is required for recruitment of the basal transcription machinery. It influences RNA polymerase II transcriptional activity through different activities such as TBP interaction and promoter selectivity, interaction with transcription activators, and chromatin modification through histone acetylation and deubiquitination. Within the SAGA complex, participates to a subcomplex required for deubiquitination of H2B and for the maintenance of steady-state H3 methylation levels. The TREX-2 complex functions in docking export-competent ribonucleoprotein particles (mRNPs) to the nuclear entrance of the nuclear pore complex (nuclear basket). TREX-2 participates in mRNA export and accurate chromatin positioning in the nucleus by tethering genes to the nuclear periphery. May also be involved in cytoplasmic mRNA decay by interaction with components of P-bodies.</text>
</comment>
<evidence type="ECO:0000256" key="1">
    <source>
        <dbReference type="HAMAP-Rule" id="MF_03046"/>
    </source>
</evidence>
<dbReference type="Pfam" id="PF10163">
    <property type="entry name" value="EnY2"/>
    <property type="match status" value="1"/>
</dbReference>
<organism evidence="3 4">
    <name type="scientific">Mortierella alpina</name>
    <name type="common">Oleaginous fungus</name>
    <name type="synonym">Mortierella renispora</name>
    <dbReference type="NCBI Taxonomy" id="64518"/>
    <lineage>
        <taxon>Eukaryota</taxon>
        <taxon>Fungi</taxon>
        <taxon>Fungi incertae sedis</taxon>
        <taxon>Mucoromycota</taxon>
        <taxon>Mortierellomycotina</taxon>
        <taxon>Mortierellomycetes</taxon>
        <taxon>Mortierellales</taxon>
        <taxon>Mortierellaceae</taxon>
        <taxon>Mortierella</taxon>
    </lineage>
</organism>
<dbReference type="GO" id="GO:0006325">
    <property type="term" value="P:chromatin organization"/>
    <property type="evidence" value="ECO:0007669"/>
    <property type="project" value="UniProtKB-KW"/>
</dbReference>
<keyword evidence="1" id="KW-0509">mRNA transport</keyword>
<keyword evidence="1" id="KW-0963">Cytoplasm</keyword>
<dbReference type="GO" id="GO:0000124">
    <property type="term" value="C:SAGA complex"/>
    <property type="evidence" value="ECO:0007669"/>
    <property type="project" value="UniProtKB-UniRule"/>
</dbReference>
<comment type="subunit">
    <text evidence="1">Component of the nuclear pore complex (NPC)-associated TREX-2 complex (transcription and export complex 2), composed of at least SUS1, SAC3, THP1, SEM1, and CDC31. TREX-2 contains 2 SUS1 chains. The TREX-2 complex interacts with the nucleoporin NUP1. Component of the 1.8 MDa SAGA transcription coactivator-HAT complex. SAGA is built of 5 distinct domains with specialized functions. Within the SAGA complex, SUS1, SGF11, SGF73 and UBP8 form an additional subcomplex of SAGA called the DUB module (deubiquitination module). Interacts directly with THP1, SAC3, SGF11, and with the RNA polymerase II.</text>
</comment>
<keyword evidence="1" id="KW-0813">Transport</keyword>
<gene>
    <name evidence="1" type="primary">SUS1</name>
    <name evidence="3" type="ORF">KVV02_007488</name>
</gene>
<evidence type="ECO:0000313" key="4">
    <source>
        <dbReference type="Proteomes" id="UP000717515"/>
    </source>
</evidence>
<dbReference type="InterPro" id="IPR038212">
    <property type="entry name" value="TF_EnY2_sf"/>
</dbReference>